<gene>
    <name evidence="1" type="ORF">GGR05_003921</name>
</gene>
<organism evidence="1 2">
    <name type="scientific">Aureimonas phyllosphaerae</name>
    <dbReference type="NCBI Taxonomy" id="1166078"/>
    <lineage>
        <taxon>Bacteria</taxon>
        <taxon>Pseudomonadati</taxon>
        <taxon>Pseudomonadota</taxon>
        <taxon>Alphaproteobacteria</taxon>
        <taxon>Hyphomicrobiales</taxon>
        <taxon>Aurantimonadaceae</taxon>
        <taxon>Aureimonas</taxon>
    </lineage>
</organism>
<dbReference type="Proteomes" id="UP000531216">
    <property type="component" value="Unassembled WGS sequence"/>
</dbReference>
<evidence type="ECO:0000313" key="1">
    <source>
        <dbReference type="EMBL" id="MBB3937753.1"/>
    </source>
</evidence>
<dbReference type="Gene3D" id="3.40.190.10">
    <property type="entry name" value="Periplasmic binding protein-like II"/>
    <property type="match status" value="2"/>
</dbReference>
<comment type="caution">
    <text evidence="1">The sequence shown here is derived from an EMBL/GenBank/DDBJ whole genome shotgun (WGS) entry which is preliminary data.</text>
</comment>
<evidence type="ECO:0000313" key="2">
    <source>
        <dbReference type="Proteomes" id="UP000531216"/>
    </source>
</evidence>
<name>A0A7W6BYZ0_9HYPH</name>
<accession>A0A7W6BYZ0</accession>
<dbReference type="RefSeq" id="WP_090964753.1">
    <property type="nucleotide sequence ID" value="NZ_FOOA01000014.1"/>
</dbReference>
<reference evidence="1 2" key="1">
    <citation type="submission" date="2020-08" db="EMBL/GenBank/DDBJ databases">
        <title>Genomic Encyclopedia of Type Strains, Phase IV (KMG-IV): sequencing the most valuable type-strain genomes for metagenomic binning, comparative biology and taxonomic classification.</title>
        <authorList>
            <person name="Goeker M."/>
        </authorList>
    </citation>
    <scope>NUCLEOTIDE SEQUENCE [LARGE SCALE GENOMIC DNA]</scope>
    <source>
        <strain evidence="1 2">DSM 25024</strain>
    </source>
</reference>
<keyword evidence="2" id="KW-1185">Reference proteome</keyword>
<dbReference type="AlphaFoldDB" id="A0A7W6BYZ0"/>
<dbReference type="SUPFAM" id="SSF53850">
    <property type="entry name" value="Periplasmic binding protein-like II"/>
    <property type="match status" value="1"/>
</dbReference>
<sequence>MSEPGLSEAARRELLPTGRLRLGVNVANAEMASERSPGTLEGKAIDLARRLEADWRIAVEIVPFASGGAILDDMAAWDAAILAVEPSRLDRLHFLPAFATVDATLATLTHPSIARCGDADADGVRIAVVRGAAYTAHLEHTFAHGELVAFDSPKAARAAMLSGDCQFVAGIRSTLKVFAREHPDVRLMEDDILRVPQALAIPLGRPHAQAVLEAWFQGTGIEAAAS</sequence>
<dbReference type="OrthoDB" id="6955767at2"/>
<protein>
    <submittedName>
        <fullName evidence="1">Polar amino acid transport system substrate-binding protein</fullName>
    </submittedName>
</protein>
<dbReference type="EMBL" id="JACIDO010000011">
    <property type="protein sequence ID" value="MBB3937753.1"/>
    <property type="molecule type" value="Genomic_DNA"/>
</dbReference>
<dbReference type="PANTHER" id="PTHR35936:SF17">
    <property type="entry name" value="ARGININE-BINDING EXTRACELLULAR PROTEIN ARTP"/>
    <property type="match status" value="1"/>
</dbReference>
<dbReference type="PANTHER" id="PTHR35936">
    <property type="entry name" value="MEMBRANE-BOUND LYTIC MUREIN TRANSGLYCOSYLASE F"/>
    <property type="match status" value="1"/>
</dbReference>
<proteinExistence type="predicted"/>